<accession>A0ABU2ZJ52</accession>
<comment type="similarity">
    <text evidence="1">Belongs to the 'phage' integrase family.</text>
</comment>
<dbReference type="PANTHER" id="PTHR30629:SF2">
    <property type="entry name" value="PROPHAGE INTEGRASE INTS-RELATED"/>
    <property type="match status" value="1"/>
</dbReference>
<evidence type="ECO:0000313" key="6">
    <source>
        <dbReference type="EMBL" id="MDT0576406.1"/>
    </source>
</evidence>
<dbReference type="Gene3D" id="1.10.150.130">
    <property type="match status" value="1"/>
</dbReference>
<dbReference type="Pfam" id="PF14659">
    <property type="entry name" value="Phage_int_SAM_3"/>
    <property type="match status" value="1"/>
</dbReference>
<dbReference type="Proteomes" id="UP001259803">
    <property type="component" value="Unassembled WGS sequence"/>
</dbReference>
<dbReference type="EMBL" id="JAVRHS010000007">
    <property type="protein sequence ID" value="MDT0576406.1"/>
    <property type="molecule type" value="Genomic_DNA"/>
</dbReference>
<dbReference type="RefSeq" id="WP_311340985.1">
    <property type="nucleotide sequence ID" value="NZ_JAVRHS010000007.1"/>
</dbReference>
<evidence type="ECO:0000256" key="3">
    <source>
        <dbReference type="ARBA" id="ARBA00023125"/>
    </source>
</evidence>
<evidence type="ECO:0000313" key="7">
    <source>
        <dbReference type="Proteomes" id="UP001259803"/>
    </source>
</evidence>
<evidence type="ECO:0000256" key="4">
    <source>
        <dbReference type="ARBA" id="ARBA00023172"/>
    </source>
</evidence>
<proteinExistence type="inferred from homology"/>
<keyword evidence="3" id="KW-0238">DNA-binding</keyword>
<dbReference type="Pfam" id="PF00589">
    <property type="entry name" value="Phage_integrase"/>
    <property type="match status" value="1"/>
</dbReference>
<evidence type="ECO:0000256" key="2">
    <source>
        <dbReference type="ARBA" id="ARBA00022908"/>
    </source>
</evidence>
<reference evidence="6 7" key="1">
    <citation type="submission" date="2023-09" db="EMBL/GenBank/DDBJ databases">
        <authorList>
            <person name="Rey-Velasco X."/>
        </authorList>
    </citation>
    <scope>NUCLEOTIDE SEQUENCE [LARGE SCALE GENOMIC DNA]</scope>
    <source>
        <strain evidence="6 7">F390</strain>
    </source>
</reference>
<dbReference type="InterPro" id="IPR011010">
    <property type="entry name" value="DNA_brk_join_enz"/>
</dbReference>
<dbReference type="PANTHER" id="PTHR30629">
    <property type="entry name" value="PROPHAGE INTEGRASE"/>
    <property type="match status" value="1"/>
</dbReference>
<comment type="caution">
    <text evidence="6">The sequence shown here is derived from an EMBL/GenBank/DDBJ whole genome shotgun (WGS) entry which is preliminary data.</text>
</comment>
<protein>
    <submittedName>
        <fullName evidence="6">Tyrosine-type recombinase/integrase</fullName>
    </submittedName>
</protein>
<keyword evidence="4" id="KW-0233">DNA recombination</keyword>
<dbReference type="Gene3D" id="1.10.443.10">
    <property type="entry name" value="Intergrase catalytic core"/>
    <property type="match status" value="1"/>
</dbReference>
<dbReference type="InterPro" id="IPR025166">
    <property type="entry name" value="Integrase_DNA_bind_dom"/>
</dbReference>
<dbReference type="InterPro" id="IPR010998">
    <property type="entry name" value="Integrase_recombinase_N"/>
</dbReference>
<organism evidence="6 7">
    <name type="scientific">Croceicoccus esteveae</name>
    <dbReference type="NCBI Taxonomy" id="3075597"/>
    <lineage>
        <taxon>Bacteria</taxon>
        <taxon>Pseudomonadati</taxon>
        <taxon>Pseudomonadota</taxon>
        <taxon>Alphaproteobacteria</taxon>
        <taxon>Sphingomonadales</taxon>
        <taxon>Erythrobacteraceae</taxon>
        <taxon>Croceicoccus</taxon>
    </lineage>
</organism>
<dbReference type="CDD" id="cd00796">
    <property type="entry name" value="INT_Rci_Hp1_C"/>
    <property type="match status" value="1"/>
</dbReference>
<evidence type="ECO:0000259" key="5">
    <source>
        <dbReference type="PROSITE" id="PS51898"/>
    </source>
</evidence>
<dbReference type="Pfam" id="PF13356">
    <property type="entry name" value="Arm-DNA-bind_3"/>
    <property type="match status" value="1"/>
</dbReference>
<name>A0ABU2ZJ52_9SPHN</name>
<feature type="domain" description="Tyr recombinase" evidence="5">
    <location>
        <begin position="194"/>
        <end position="364"/>
    </location>
</feature>
<dbReference type="InterPro" id="IPR038488">
    <property type="entry name" value="Integrase_DNA-bd_sf"/>
</dbReference>
<sequence>MLDGNFARRKLPLRDKEYCIWDTELPGFGLRVRPSGKYAWFVRLRHRGKHRRITLGASDELDATLARSQARRLLAEVALDGLPKRVVVKATPTMNDFVETYWPDLARGWKASTAARNRDAWRRDLAEHFGESRVADITRADVVRWRDGCVGEREPKFNRAIPVLAALLKYAEALHLRRKGSNPCRGISRYKRPAKERYLTPLEYRRMAKELREDEEAFPGEVAIVRLLLYTGARVSEIRDLRWDWVKPPRLVLPDSKTGPKIIWLNSQALAILEAVPRIEGCPFVFPNRKRTKPMLLDPWWPQFRRRCALPDVRIHDLRHSFASTAIMDNVPLATIGKLLGHVLPETTAKYAHLADEVIADAAQRVSGSLAAAIGLGR</sequence>
<gene>
    <name evidence="6" type="ORF">RM533_09420</name>
</gene>
<dbReference type="InterPro" id="IPR002104">
    <property type="entry name" value="Integrase_catalytic"/>
</dbReference>
<keyword evidence="7" id="KW-1185">Reference proteome</keyword>
<dbReference type="SUPFAM" id="SSF56349">
    <property type="entry name" value="DNA breaking-rejoining enzymes"/>
    <property type="match status" value="1"/>
</dbReference>
<dbReference type="InterPro" id="IPR004107">
    <property type="entry name" value="Integrase_SAM-like_N"/>
</dbReference>
<dbReference type="InterPro" id="IPR050808">
    <property type="entry name" value="Phage_Integrase"/>
</dbReference>
<dbReference type="InterPro" id="IPR013762">
    <property type="entry name" value="Integrase-like_cat_sf"/>
</dbReference>
<keyword evidence="2" id="KW-0229">DNA integration</keyword>
<dbReference type="PROSITE" id="PS51898">
    <property type="entry name" value="TYR_RECOMBINASE"/>
    <property type="match status" value="1"/>
</dbReference>
<dbReference type="Gene3D" id="3.30.160.390">
    <property type="entry name" value="Integrase, DNA-binding domain"/>
    <property type="match status" value="1"/>
</dbReference>
<evidence type="ECO:0000256" key="1">
    <source>
        <dbReference type="ARBA" id="ARBA00008857"/>
    </source>
</evidence>